<evidence type="ECO:0000256" key="2">
    <source>
        <dbReference type="ARBA" id="ARBA00022475"/>
    </source>
</evidence>
<evidence type="ECO:0000313" key="11">
    <source>
        <dbReference type="Proteomes" id="UP000289200"/>
    </source>
</evidence>
<accession>A0A327K1H7</accession>
<comment type="subunit">
    <text evidence="7">The complex comprises the extracytoplasmic solute receptor protein and the two transmembrane proteins.</text>
</comment>
<name>A0A327K1H7_9BRAD</name>
<organism evidence="10 11">
    <name type="scientific">Rhodoplanes serenus</name>
    <dbReference type="NCBI Taxonomy" id="200615"/>
    <lineage>
        <taxon>Bacteria</taxon>
        <taxon>Pseudomonadati</taxon>
        <taxon>Pseudomonadota</taxon>
        <taxon>Alphaproteobacteria</taxon>
        <taxon>Hyphomicrobiales</taxon>
        <taxon>Nitrobacteraceae</taxon>
        <taxon>Rhodoplanes</taxon>
    </lineage>
</organism>
<keyword evidence="11" id="KW-1185">Reference proteome</keyword>
<dbReference type="NCBIfam" id="TIGR00786">
    <property type="entry name" value="dctM"/>
    <property type="match status" value="1"/>
</dbReference>
<dbReference type="OrthoDB" id="9783448at2"/>
<proteinExistence type="inferred from homology"/>
<keyword evidence="2" id="KW-1003">Cell membrane</keyword>
<feature type="transmembrane region" description="Helical" evidence="7">
    <location>
        <begin position="173"/>
        <end position="197"/>
    </location>
</feature>
<keyword evidence="6 7" id="KW-0472">Membrane</keyword>
<evidence type="ECO:0000313" key="10">
    <source>
        <dbReference type="EMBL" id="VCU07831.1"/>
    </source>
</evidence>
<dbReference type="Proteomes" id="UP000289200">
    <property type="component" value="Unassembled WGS sequence"/>
</dbReference>
<feature type="transmembrane region" description="Helical" evidence="7">
    <location>
        <begin position="53"/>
        <end position="76"/>
    </location>
</feature>
<dbReference type="Proteomes" id="UP000438991">
    <property type="component" value="Unassembled WGS sequence"/>
</dbReference>
<feature type="transmembrane region" description="Helical" evidence="7">
    <location>
        <begin position="140"/>
        <end position="167"/>
    </location>
</feature>
<feature type="transmembrane region" description="Helical" evidence="7">
    <location>
        <begin position="322"/>
        <end position="355"/>
    </location>
</feature>
<feature type="transmembrane region" description="Helical" evidence="7">
    <location>
        <begin position="225"/>
        <end position="244"/>
    </location>
</feature>
<comment type="function">
    <text evidence="7">Part of the tripartite ATP-independent periplasmic (TRAP) transport system.</text>
</comment>
<evidence type="ECO:0000256" key="7">
    <source>
        <dbReference type="RuleBase" id="RU369079"/>
    </source>
</evidence>
<evidence type="ECO:0000259" key="8">
    <source>
        <dbReference type="Pfam" id="PF06808"/>
    </source>
</evidence>
<comment type="similarity">
    <text evidence="7">Belongs to the TRAP transporter large permease family.</text>
</comment>
<dbReference type="PIRSF" id="PIRSF006066">
    <property type="entry name" value="HI0050"/>
    <property type="match status" value="1"/>
</dbReference>
<evidence type="ECO:0000256" key="1">
    <source>
        <dbReference type="ARBA" id="ARBA00004429"/>
    </source>
</evidence>
<evidence type="ECO:0000256" key="6">
    <source>
        <dbReference type="ARBA" id="ARBA00023136"/>
    </source>
</evidence>
<dbReference type="PANTHER" id="PTHR33362">
    <property type="entry name" value="SIALIC ACID TRAP TRANSPORTER PERMEASE PROTEIN SIAT-RELATED"/>
    <property type="match status" value="1"/>
</dbReference>
<reference evidence="11" key="2">
    <citation type="submission" date="2018-10" db="EMBL/GenBank/DDBJ databases">
        <authorList>
            <person name="Peiro R."/>
            <person name="Begona"/>
            <person name="Cbmso G."/>
            <person name="Lopez M."/>
            <person name="Gonzalez S."/>
            <person name="Sacristan E."/>
            <person name="Castillo E."/>
        </authorList>
    </citation>
    <scope>NUCLEOTIDE SEQUENCE [LARGE SCALE GENOMIC DNA]</scope>
</reference>
<feature type="domain" description="TRAP C4-dicarboxylate transport system permease DctM subunit" evidence="8">
    <location>
        <begin position="12"/>
        <end position="424"/>
    </location>
</feature>
<feature type="transmembrane region" description="Helical" evidence="7">
    <location>
        <begin position="279"/>
        <end position="302"/>
    </location>
</feature>
<dbReference type="GO" id="GO:0022857">
    <property type="term" value="F:transmembrane transporter activity"/>
    <property type="evidence" value="ECO:0007669"/>
    <property type="project" value="UniProtKB-UniRule"/>
</dbReference>
<dbReference type="EMBL" id="UWOC01000062">
    <property type="protein sequence ID" value="VCU07831.1"/>
    <property type="molecule type" value="Genomic_DNA"/>
</dbReference>
<gene>
    <name evidence="10" type="primary">dctM_5</name>
    <name evidence="9" type="ORF">GJ689_03885</name>
    <name evidence="10" type="ORF">RHODGE_RHODGE_00897</name>
</gene>
<protein>
    <recommendedName>
        <fullName evidence="7">TRAP transporter large permease protein</fullName>
    </recommendedName>
</protein>
<evidence type="ECO:0000256" key="5">
    <source>
        <dbReference type="ARBA" id="ARBA00022989"/>
    </source>
</evidence>
<reference evidence="9 12" key="3">
    <citation type="submission" date="2019-11" db="EMBL/GenBank/DDBJ databases">
        <title>Whole-genome sequence of Rhodoplanes serenus DSM 18633, type strain.</title>
        <authorList>
            <person name="Kyndt J.A."/>
            <person name="Meyer T.E."/>
        </authorList>
    </citation>
    <scope>NUCLEOTIDE SEQUENCE [LARGE SCALE GENOMIC DNA]</scope>
    <source>
        <strain evidence="9 12">DSM 18633</strain>
    </source>
</reference>
<evidence type="ECO:0000313" key="12">
    <source>
        <dbReference type="Proteomes" id="UP000438991"/>
    </source>
</evidence>
<feature type="transmembrane region" description="Helical" evidence="7">
    <location>
        <begin position="407"/>
        <end position="428"/>
    </location>
</feature>
<dbReference type="PANTHER" id="PTHR33362:SF5">
    <property type="entry name" value="C4-DICARBOXYLATE TRAP TRANSPORTER LARGE PERMEASE PROTEIN DCTM"/>
    <property type="match status" value="1"/>
</dbReference>
<dbReference type="InterPro" id="IPR010656">
    <property type="entry name" value="DctM"/>
</dbReference>
<dbReference type="InterPro" id="IPR004681">
    <property type="entry name" value="TRAP_DctM"/>
</dbReference>
<dbReference type="AlphaFoldDB" id="A0A327K1H7"/>
<keyword evidence="7" id="KW-0813">Transport</keyword>
<dbReference type="Pfam" id="PF06808">
    <property type="entry name" value="DctM"/>
    <property type="match status" value="1"/>
</dbReference>
<dbReference type="EMBL" id="WNKV01000002">
    <property type="protein sequence ID" value="MTW15344.1"/>
    <property type="molecule type" value="Genomic_DNA"/>
</dbReference>
<feature type="transmembrane region" description="Helical" evidence="7">
    <location>
        <begin position="362"/>
        <end position="387"/>
    </location>
</feature>
<keyword evidence="4 7" id="KW-0812">Transmembrane</keyword>
<sequence length="435" mass="46133">MELLEIAALLLLLLAALLAGGVWIAVALMASGWVGMQFVGGNIPAGSVLATTIWGNAASWSLAALPLFIWMGEILFRTKLSDEMFRGLAPWLNWLPGRLMHVNVLACGIFGSVSGSSAATCATVAKIALPELKRRGYDELVSLGSLAGAGTLGILIPPSITMVVYAVAANVSIIQVFLAGFLPGLLVMVLYSGYLIVWSLMNPAKTPPADPPLPLRQKLAESAKLIPLALLIIFVFLSLMLGWATATECAAWGVLGSLAIAWWHDALSWESFWASVMGATRVTCMIMLILAGASYLSTAMAYTGIPMALAEWVGGLNLSPYALIAALTVMYVVLGTALDGISMIVLTTAVVIPMVKQAGFDLVWFGIFVVLVVEMAEVSPPVGFNLFVLQTMSGKDSYTVARASIPFFMLLVVAVALITVFPGIVMLLPEMAFSK</sequence>
<keyword evidence="3 7" id="KW-0997">Cell inner membrane</keyword>
<comment type="caution">
    <text evidence="7">Lacks conserved residue(s) required for the propagation of feature annotation.</text>
</comment>
<comment type="caution">
    <text evidence="10">The sequence shown here is derived from an EMBL/GenBank/DDBJ whole genome shotgun (WGS) entry which is preliminary data.</text>
</comment>
<dbReference type="GO" id="GO:0005886">
    <property type="term" value="C:plasma membrane"/>
    <property type="evidence" value="ECO:0007669"/>
    <property type="project" value="UniProtKB-SubCell"/>
</dbReference>
<evidence type="ECO:0000256" key="4">
    <source>
        <dbReference type="ARBA" id="ARBA00022692"/>
    </source>
</evidence>
<reference evidence="10" key="1">
    <citation type="submission" date="2018-10" db="EMBL/GenBank/DDBJ databases">
        <authorList>
            <person name="Peiro R."/>
            <person name="Begona"/>
            <person name="Cbmso G."/>
            <person name="Lopez M."/>
            <person name="Gonzalez S."/>
            <person name="Sacristan E."/>
            <person name="Castillo E."/>
        </authorList>
    </citation>
    <scope>NUCLEOTIDE SEQUENCE</scope>
    <source>
        <strain evidence="10">Rhod_genome</strain>
    </source>
</reference>
<keyword evidence="5 7" id="KW-1133">Transmembrane helix</keyword>
<evidence type="ECO:0000256" key="3">
    <source>
        <dbReference type="ARBA" id="ARBA00022519"/>
    </source>
</evidence>
<evidence type="ECO:0000313" key="9">
    <source>
        <dbReference type="EMBL" id="MTW15344.1"/>
    </source>
</evidence>
<comment type="subcellular location">
    <subcellularLocation>
        <location evidence="1 7">Cell inner membrane</location>
        <topology evidence="1 7">Multi-pass membrane protein</topology>
    </subcellularLocation>
</comment>
<dbReference type="RefSeq" id="WP_111387109.1">
    <property type="nucleotide sequence ID" value="NZ_NPEW01000204.1"/>
</dbReference>